<dbReference type="PATRIC" id="fig|582515.4.peg.1416"/>
<evidence type="ECO:0000256" key="3">
    <source>
        <dbReference type="HAMAP-Rule" id="MF_01459"/>
    </source>
</evidence>
<dbReference type="GO" id="GO:0016829">
    <property type="term" value="F:lyase activity"/>
    <property type="evidence" value="ECO:0007669"/>
    <property type="project" value="UniProtKB-KW"/>
</dbReference>
<accession>U5DJS4</accession>
<dbReference type="AlphaFoldDB" id="U5DJS4"/>
<comment type="caution">
    <text evidence="4">The sequence shown here is derived from an EMBL/GenBank/DDBJ whole genome shotgun (WGS) entry which is preliminary data.</text>
</comment>
<evidence type="ECO:0000256" key="2">
    <source>
        <dbReference type="ARBA" id="ARBA00023239"/>
    </source>
</evidence>
<proteinExistence type="inferred from homology"/>
<comment type="similarity">
    <text evidence="1 3">Belongs to the CpcS/CpeS biliprotein lyase family.</text>
</comment>
<evidence type="ECO:0000313" key="4">
    <source>
        <dbReference type="EMBL" id="ERN41941.1"/>
    </source>
</evidence>
<dbReference type="RefSeq" id="WP_022605775.1">
    <property type="nucleotide sequence ID" value="NZ_ASSJ01000035.1"/>
</dbReference>
<dbReference type="Proteomes" id="UP000016960">
    <property type="component" value="Unassembled WGS sequence"/>
</dbReference>
<dbReference type="HAMAP" id="MF_01459">
    <property type="entry name" value="Chrphore_lyase_CpxS"/>
    <property type="match status" value="1"/>
</dbReference>
<dbReference type="eggNOG" id="ENOG502ZBJJ">
    <property type="taxonomic scope" value="Bacteria"/>
</dbReference>
<sequence>MDVSQLQHFFDCCLGNWDIERTYHFLSRKEVERSHTKFSVRALTETLKDKVLADNAYSLAPERAELATGFQLAFHTISDKGEEVSQSLNALFVPQTEEAEGVMSGDYLRDRAYEEDRPLVSHFQFDPRSSELLMTTPYTQVVAVDSIVLLNPELRLRKILTYRRPRDGQPLSEVVLIGFGVEQKVGTAVE</sequence>
<evidence type="ECO:0000256" key="1">
    <source>
        <dbReference type="ARBA" id="ARBA00010681"/>
    </source>
</evidence>
<gene>
    <name evidence="3" type="primary">cpcS</name>
    <name evidence="4" type="ORF">KR51_00012670</name>
</gene>
<dbReference type="OrthoDB" id="529172at2"/>
<keyword evidence="2 3" id="KW-0456">Lyase</keyword>
<dbReference type="Pfam" id="PF09367">
    <property type="entry name" value="CpeS"/>
    <property type="match status" value="1"/>
</dbReference>
<dbReference type="InterPro" id="IPR018536">
    <property type="entry name" value="CpcS/CpeS"/>
</dbReference>
<protein>
    <recommendedName>
        <fullName evidence="3">Chromophore lyase CpcS/CpeS</fullName>
        <ecNumber evidence="3">4.-.-.-</ecNumber>
    </recommendedName>
</protein>
<dbReference type="Gene3D" id="2.40.128.20">
    <property type="match status" value="1"/>
</dbReference>
<organism evidence="4 5">
    <name type="scientific">Rubidibacter lacunae KORDI 51-2</name>
    <dbReference type="NCBI Taxonomy" id="582515"/>
    <lineage>
        <taxon>Bacteria</taxon>
        <taxon>Bacillati</taxon>
        <taxon>Cyanobacteriota</taxon>
        <taxon>Cyanophyceae</taxon>
        <taxon>Oscillatoriophycideae</taxon>
        <taxon>Chroococcales</taxon>
        <taxon>Aphanothecaceae</taxon>
        <taxon>Rubidibacter</taxon>
    </lineage>
</organism>
<reference evidence="4 5" key="1">
    <citation type="submission" date="2013-05" db="EMBL/GenBank/DDBJ databases">
        <title>Draft genome sequence of Rubidibacter lacunae KORDI 51-2.</title>
        <authorList>
            <person name="Choi D.H."/>
            <person name="Noh J.H."/>
            <person name="Kwon K.-K."/>
            <person name="Lee J.-H."/>
            <person name="Ryu J.-Y."/>
        </authorList>
    </citation>
    <scope>NUCLEOTIDE SEQUENCE [LARGE SCALE GENOMIC DNA]</scope>
    <source>
        <strain evidence="4 5">KORDI 51-2</strain>
    </source>
</reference>
<dbReference type="STRING" id="582515.KR51_00012670"/>
<comment type="function">
    <text evidence="3">Covalently attaches a chromophore to Cys residue(s) of phycobiliproteins.</text>
</comment>
<name>U5DJS4_9CHRO</name>
<dbReference type="InterPro" id="IPR012674">
    <property type="entry name" value="Calycin"/>
</dbReference>
<dbReference type="InParanoid" id="U5DJS4"/>
<dbReference type="GO" id="GO:0017006">
    <property type="term" value="P:protein-tetrapyrrole linkage"/>
    <property type="evidence" value="ECO:0007669"/>
    <property type="project" value="UniProtKB-UniRule"/>
</dbReference>
<keyword evidence="5" id="KW-1185">Reference proteome</keyword>
<dbReference type="EMBL" id="ASSJ01000035">
    <property type="protein sequence ID" value="ERN41941.1"/>
    <property type="molecule type" value="Genomic_DNA"/>
</dbReference>
<evidence type="ECO:0000313" key="5">
    <source>
        <dbReference type="Proteomes" id="UP000016960"/>
    </source>
</evidence>
<dbReference type="EC" id="4.-.-.-" evidence="3"/>